<dbReference type="PANTHER" id="PTHR43370:SF1">
    <property type="entry name" value="GUANOSINE ABC TRANSPORTER PERMEASE PROTEIN NUPQ"/>
    <property type="match status" value="1"/>
</dbReference>
<dbReference type="PATRIC" id="fig|679936.5.peg.2941"/>
<evidence type="ECO:0000256" key="1">
    <source>
        <dbReference type="ARBA" id="ARBA00004651"/>
    </source>
</evidence>
<dbReference type="KEGG" id="sap:Sulac_2848"/>
<keyword evidence="8" id="KW-1185">Reference proteome</keyword>
<keyword evidence="3 6" id="KW-0812">Transmembrane</keyword>
<evidence type="ECO:0000313" key="8">
    <source>
        <dbReference type="Proteomes" id="UP000005439"/>
    </source>
</evidence>
<evidence type="ECO:0000313" key="7">
    <source>
        <dbReference type="EMBL" id="AEW06309.1"/>
    </source>
</evidence>
<dbReference type="GO" id="GO:0022857">
    <property type="term" value="F:transmembrane transporter activity"/>
    <property type="evidence" value="ECO:0007669"/>
    <property type="project" value="InterPro"/>
</dbReference>
<dbReference type="Pfam" id="PF02653">
    <property type="entry name" value="BPD_transp_2"/>
    <property type="match status" value="1"/>
</dbReference>
<evidence type="ECO:0000256" key="5">
    <source>
        <dbReference type="ARBA" id="ARBA00023136"/>
    </source>
</evidence>
<dbReference type="PANTHER" id="PTHR43370">
    <property type="entry name" value="SUGAR ABC TRANSPORTER INTEGRAL MEMBRANE PROTEIN-RELATED"/>
    <property type="match status" value="1"/>
</dbReference>
<feature type="transmembrane region" description="Helical" evidence="6">
    <location>
        <begin position="272"/>
        <end position="290"/>
    </location>
</feature>
<organism evidence="7 8">
    <name type="scientific">Sulfobacillus acidophilus (strain ATCC 700253 / DSM 10332 / NAL)</name>
    <dbReference type="NCBI Taxonomy" id="679936"/>
    <lineage>
        <taxon>Bacteria</taxon>
        <taxon>Bacillati</taxon>
        <taxon>Bacillota</taxon>
        <taxon>Clostridia</taxon>
        <taxon>Eubacteriales</taxon>
        <taxon>Clostridiales Family XVII. Incertae Sedis</taxon>
        <taxon>Sulfobacillus</taxon>
    </lineage>
</organism>
<feature type="transmembrane region" description="Helical" evidence="6">
    <location>
        <begin position="36"/>
        <end position="56"/>
    </location>
</feature>
<feature type="transmembrane region" description="Helical" evidence="6">
    <location>
        <begin position="193"/>
        <end position="214"/>
    </location>
</feature>
<feature type="transmembrane region" description="Helical" evidence="6">
    <location>
        <begin position="62"/>
        <end position="84"/>
    </location>
</feature>
<accession>G8TZ39</accession>
<dbReference type="HOGENOM" id="CLU_040769_1_0_9"/>
<dbReference type="Proteomes" id="UP000005439">
    <property type="component" value="Chromosome"/>
</dbReference>
<dbReference type="STRING" id="679936.Sulac_2848"/>
<proteinExistence type="predicted"/>
<feature type="transmembrane region" description="Helical" evidence="6">
    <location>
        <begin position="148"/>
        <end position="165"/>
    </location>
</feature>
<reference evidence="7 8" key="2">
    <citation type="journal article" date="2012" name="Stand. Genomic Sci.">
        <title>Complete genome sequence of the moderately thermophilic mineral-sulfide-oxidizing firmicute Sulfobacillus acidophilus type strain (NAL(T)).</title>
        <authorList>
            <person name="Anderson I."/>
            <person name="Chertkov O."/>
            <person name="Chen A."/>
            <person name="Saunders E."/>
            <person name="Lapidus A."/>
            <person name="Nolan M."/>
            <person name="Lucas S."/>
            <person name="Hammon N."/>
            <person name="Deshpande S."/>
            <person name="Cheng J.F."/>
            <person name="Han C."/>
            <person name="Tapia R."/>
            <person name="Goodwin L.A."/>
            <person name="Pitluck S."/>
            <person name="Liolios K."/>
            <person name="Pagani I."/>
            <person name="Ivanova N."/>
            <person name="Mikhailova N."/>
            <person name="Pati A."/>
            <person name="Palaniappan K."/>
            <person name="Land M."/>
            <person name="Pan C."/>
            <person name="Rohde M."/>
            <person name="Pukall R."/>
            <person name="Goker M."/>
            <person name="Detter J.C."/>
            <person name="Woyke T."/>
            <person name="Bristow J."/>
            <person name="Eisen J.A."/>
            <person name="Markowitz V."/>
            <person name="Hugenholtz P."/>
            <person name="Kyrpides N.C."/>
            <person name="Klenk H.P."/>
            <person name="Mavromatis K."/>
        </authorList>
    </citation>
    <scope>NUCLEOTIDE SEQUENCE [LARGE SCALE GENOMIC DNA]</scope>
    <source>
        <strain evidence="8">ATCC 700253 / DSM 10332 / NAL</strain>
    </source>
</reference>
<name>G8TZ39_SULAD</name>
<evidence type="ECO:0000256" key="2">
    <source>
        <dbReference type="ARBA" id="ARBA00022475"/>
    </source>
</evidence>
<feature type="transmembrane region" description="Helical" evidence="6">
    <location>
        <begin position="12"/>
        <end position="29"/>
    </location>
</feature>
<dbReference type="InterPro" id="IPR001851">
    <property type="entry name" value="ABC_transp_permease"/>
</dbReference>
<keyword evidence="2" id="KW-1003">Cell membrane</keyword>
<evidence type="ECO:0000256" key="6">
    <source>
        <dbReference type="SAM" id="Phobius"/>
    </source>
</evidence>
<protein>
    <submittedName>
        <fullName evidence="7">Nucleoside ABC transporter membrane protein</fullName>
    </submittedName>
</protein>
<keyword evidence="5 6" id="KW-0472">Membrane</keyword>
<sequence length="307" mass="32237">MHLLLNPELWTLTISIAVPLIYAALGGMFSERGGVVNIAMEGMMLTSAFVSVAFAAMTHNAWIGLGMGVLSGAAMALLFSWAALVLKADQVVVGMAVNLLALGLTGYLLDAFYGYNGTPISTPSLPTWHLAFLSGIPVIGPALSQENVLTYLLIPVLLAAQYALFRTPWGLRLRSMGEKPQAGRSAGLKVRRYQLSGVLLSGVLSGIAGAYLSIGVLNGFTVDMTAGRGYIALAAMILGNWRPSGVVWAGLMFGFLSALSIQLQGSVIPPDIVLMVPYLLTVVAVAGIVGRTTPPAADGIPYQEESL</sequence>
<dbReference type="GO" id="GO:0005886">
    <property type="term" value="C:plasma membrane"/>
    <property type="evidence" value="ECO:0007669"/>
    <property type="project" value="UniProtKB-SubCell"/>
</dbReference>
<gene>
    <name evidence="7" type="ordered locus">Sulac_2848</name>
</gene>
<dbReference type="CDD" id="cd06580">
    <property type="entry name" value="TM_PBP1_transp_TpRbsC_like"/>
    <property type="match status" value="1"/>
</dbReference>
<feature type="transmembrane region" description="Helical" evidence="6">
    <location>
        <begin position="91"/>
        <end position="109"/>
    </location>
</feature>
<reference evidence="8" key="1">
    <citation type="submission" date="2011-12" db="EMBL/GenBank/DDBJ databases">
        <title>The complete genome of chromosome of Sulfobacillus acidophilus DSM 10332.</title>
        <authorList>
            <person name="Lucas S."/>
            <person name="Han J."/>
            <person name="Lapidus A."/>
            <person name="Bruce D."/>
            <person name="Goodwin L."/>
            <person name="Pitluck S."/>
            <person name="Peters L."/>
            <person name="Kyrpides N."/>
            <person name="Mavromatis K."/>
            <person name="Ivanova N."/>
            <person name="Mikhailova N."/>
            <person name="Chertkov O."/>
            <person name="Saunders E."/>
            <person name="Detter J.C."/>
            <person name="Tapia R."/>
            <person name="Han C."/>
            <person name="Land M."/>
            <person name="Hauser L."/>
            <person name="Markowitz V."/>
            <person name="Cheng J.-F."/>
            <person name="Hugenholtz P."/>
            <person name="Woyke T."/>
            <person name="Wu D."/>
            <person name="Pukall R."/>
            <person name="Gehrich-Schroeter G."/>
            <person name="Schneider S."/>
            <person name="Klenk H.-P."/>
            <person name="Eisen J.A."/>
        </authorList>
    </citation>
    <scope>NUCLEOTIDE SEQUENCE [LARGE SCALE GENOMIC DNA]</scope>
    <source>
        <strain evidence="8">ATCC 700253 / DSM 10332 / NAL</strain>
    </source>
</reference>
<keyword evidence="4 6" id="KW-1133">Transmembrane helix</keyword>
<dbReference type="EMBL" id="CP003179">
    <property type="protein sequence ID" value="AEW06309.1"/>
    <property type="molecule type" value="Genomic_DNA"/>
</dbReference>
<evidence type="ECO:0000256" key="4">
    <source>
        <dbReference type="ARBA" id="ARBA00022989"/>
    </source>
</evidence>
<comment type="subcellular location">
    <subcellularLocation>
        <location evidence="1">Cell membrane</location>
        <topology evidence="1">Multi-pass membrane protein</topology>
    </subcellularLocation>
</comment>
<evidence type="ECO:0000256" key="3">
    <source>
        <dbReference type="ARBA" id="ARBA00022692"/>
    </source>
</evidence>
<dbReference type="AlphaFoldDB" id="G8TZ39"/>